<accession>A0A6V8N9G6</accession>
<reference evidence="3" key="1">
    <citation type="submission" date="2020-06" db="EMBL/GenBank/DDBJ databases">
        <title>Draft genomic sequecing of Geomonas sp. Red745.</title>
        <authorList>
            <person name="Itoh H."/>
            <person name="Xu Z.X."/>
            <person name="Ushijima N."/>
            <person name="Masuda Y."/>
            <person name="Shiratori Y."/>
            <person name="Senoo K."/>
        </authorList>
    </citation>
    <scope>NUCLEOTIDE SEQUENCE [LARGE SCALE GENOMIC DNA]</scope>
    <source>
        <strain evidence="3">Red745</strain>
    </source>
</reference>
<dbReference type="RefSeq" id="WP_183361797.1">
    <property type="nucleotide sequence ID" value="NZ_BLXZ01000005.1"/>
</dbReference>
<dbReference type="AlphaFoldDB" id="A0A6V8N9G6"/>
<comment type="caution">
    <text evidence="2">The sequence shown here is derived from an EMBL/GenBank/DDBJ whole genome shotgun (WGS) entry which is preliminary data.</text>
</comment>
<organism evidence="2 3">
    <name type="scientific">Geomonas limicola</name>
    <dbReference type="NCBI Taxonomy" id="2740186"/>
    <lineage>
        <taxon>Bacteria</taxon>
        <taxon>Pseudomonadati</taxon>
        <taxon>Thermodesulfobacteriota</taxon>
        <taxon>Desulfuromonadia</taxon>
        <taxon>Geobacterales</taxon>
        <taxon>Geobacteraceae</taxon>
        <taxon>Geomonas</taxon>
    </lineage>
</organism>
<name>A0A6V8N9G6_9BACT</name>
<evidence type="ECO:0000313" key="3">
    <source>
        <dbReference type="Proteomes" id="UP000587586"/>
    </source>
</evidence>
<keyword evidence="3" id="KW-1185">Reference proteome</keyword>
<feature type="domain" description="Aminoglycoside phosphotransferase" evidence="1">
    <location>
        <begin position="213"/>
        <end position="312"/>
    </location>
</feature>
<dbReference type="Gene3D" id="3.90.1200.10">
    <property type="match status" value="1"/>
</dbReference>
<dbReference type="InterPro" id="IPR002575">
    <property type="entry name" value="Aminoglycoside_PTrfase"/>
</dbReference>
<evidence type="ECO:0000313" key="2">
    <source>
        <dbReference type="EMBL" id="GFO69225.1"/>
    </source>
</evidence>
<gene>
    <name evidence="2" type="ORF">GMLC_28040</name>
</gene>
<dbReference type="Proteomes" id="UP000587586">
    <property type="component" value="Unassembled WGS sequence"/>
</dbReference>
<sequence length="393" mass="44758">MQREPFGSILESTLTHFFTVRQGRVHHVTWCSRDIRQEAAGQKWLCNPYLNIIFRPDVEKEPLLPARYEFSRSTRPWRTPLNYVYSLLATNRLSSRLLATAIVEIEPPLANAEQMIIIGGNHHLRLLDYGLNRCFVVAKCGAPTVFLTNELAVRHRFSYLPIPDILESDADNGWYSERLILGTPINRLRNRQIAARAIQQVMDPLFTMYTETQELCPRDWYRTELMDRIAGLIKKNTLLDGSTRDLLANALPRLFAKVGGHGIIATTQAHGDFQPANILVGEGGPWLIDWEYTCRRQAGYDALVLGLRTRQPIGLPLRVKQALDGMLPDDGILAGWPPTDWKDGSKRPANLALFLLEELEGKLLENDNRNFTSLEQGLRLFMDNLLPVLELLH</sequence>
<proteinExistence type="predicted"/>
<dbReference type="Pfam" id="PF01636">
    <property type="entry name" value="APH"/>
    <property type="match status" value="1"/>
</dbReference>
<evidence type="ECO:0000259" key="1">
    <source>
        <dbReference type="Pfam" id="PF01636"/>
    </source>
</evidence>
<dbReference type="EMBL" id="BLXZ01000005">
    <property type="protein sequence ID" value="GFO69225.1"/>
    <property type="molecule type" value="Genomic_DNA"/>
</dbReference>
<dbReference type="InterPro" id="IPR011009">
    <property type="entry name" value="Kinase-like_dom_sf"/>
</dbReference>
<protein>
    <recommendedName>
        <fullName evidence="1">Aminoglycoside phosphotransferase domain-containing protein</fullName>
    </recommendedName>
</protein>
<dbReference type="SUPFAM" id="SSF56112">
    <property type="entry name" value="Protein kinase-like (PK-like)"/>
    <property type="match status" value="1"/>
</dbReference>